<keyword evidence="1" id="KW-0812">Transmembrane</keyword>
<keyword evidence="1" id="KW-0472">Membrane</keyword>
<dbReference type="NCBIfam" id="NF033608">
    <property type="entry name" value="type_I_tox_Fst"/>
    <property type="match status" value="1"/>
</dbReference>
<dbReference type="EMBL" id="JXKH01000062">
    <property type="protein sequence ID" value="OJG14027.1"/>
    <property type="molecule type" value="Genomic_DNA"/>
</dbReference>
<evidence type="ECO:0000313" key="2">
    <source>
        <dbReference type="EMBL" id="OJG14027.1"/>
    </source>
</evidence>
<comment type="caution">
    <text evidence="2">The sequence shown here is derived from an EMBL/GenBank/DDBJ whole genome shotgun (WGS) entry which is preliminary data.</text>
</comment>
<dbReference type="Proteomes" id="UP000181884">
    <property type="component" value="Unassembled WGS sequence"/>
</dbReference>
<gene>
    <name evidence="2" type="ORF">RU97_GL002442</name>
</gene>
<protein>
    <recommendedName>
        <fullName evidence="4">Type I toxin-antitoxin system Fst family toxin</fullName>
    </recommendedName>
</protein>
<keyword evidence="3" id="KW-1185">Reference proteome</keyword>
<evidence type="ECO:0000256" key="1">
    <source>
        <dbReference type="SAM" id="Phobius"/>
    </source>
</evidence>
<reference evidence="2 3" key="1">
    <citation type="submission" date="2014-12" db="EMBL/GenBank/DDBJ databases">
        <title>Draft genome sequences of 29 type strains of Enterococci.</title>
        <authorList>
            <person name="Zhong Z."/>
            <person name="Sun Z."/>
            <person name="Liu W."/>
            <person name="Zhang W."/>
            <person name="Zhang H."/>
        </authorList>
    </citation>
    <scope>NUCLEOTIDE SEQUENCE [LARGE SCALE GENOMIC DNA]</scope>
    <source>
        <strain evidence="2 3">DSM 17029</strain>
    </source>
</reference>
<evidence type="ECO:0008006" key="4">
    <source>
        <dbReference type="Google" id="ProtNLM"/>
    </source>
</evidence>
<organism evidence="2 3">
    <name type="scientific">Enterococcus canis</name>
    <dbReference type="NCBI Taxonomy" id="214095"/>
    <lineage>
        <taxon>Bacteria</taxon>
        <taxon>Bacillati</taxon>
        <taxon>Bacillota</taxon>
        <taxon>Bacilli</taxon>
        <taxon>Lactobacillales</taxon>
        <taxon>Enterococcaceae</taxon>
        <taxon>Enterococcus</taxon>
    </lineage>
</organism>
<accession>A0A1L8R2T2</accession>
<dbReference type="AlphaFoldDB" id="A0A1L8R2T2"/>
<proteinExistence type="predicted"/>
<keyword evidence="1" id="KW-1133">Transmembrane helix</keyword>
<evidence type="ECO:0000313" key="3">
    <source>
        <dbReference type="Proteomes" id="UP000181884"/>
    </source>
</evidence>
<feature type="transmembrane region" description="Helical" evidence="1">
    <location>
        <begin position="12"/>
        <end position="33"/>
    </location>
</feature>
<name>A0A1L8R2T2_9ENTE</name>
<sequence>MPQKGVLLLKDLITTVIAPIFVGLVIELVSHWLDEKDND</sequence>